<evidence type="ECO:0000256" key="3">
    <source>
        <dbReference type="ARBA" id="ARBA00012780"/>
    </source>
</evidence>
<evidence type="ECO:0000256" key="7">
    <source>
        <dbReference type="RuleBase" id="RU004336"/>
    </source>
</evidence>
<feature type="chain" id="PRO_5022813351" description="glucan endo-1,3-beta-D-glucosidase" evidence="9">
    <location>
        <begin position="32"/>
        <end position="486"/>
    </location>
</feature>
<keyword evidence="5 7" id="KW-0326">Glycosidase</keyword>
<dbReference type="Gene3D" id="3.20.20.80">
    <property type="entry name" value="Glycosidases"/>
    <property type="match status" value="1"/>
</dbReference>
<keyword evidence="8" id="KW-0812">Transmembrane</keyword>
<evidence type="ECO:0000256" key="4">
    <source>
        <dbReference type="ARBA" id="ARBA00022801"/>
    </source>
</evidence>
<reference evidence="12" key="1">
    <citation type="journal article" date="2019" name="Gigascience">
        <title>De novo genome assembly of the endangered Acer yangbiense, a plant species with extremely small populations endemic to Yunnan Province, China.</title>
        <authorList>
            <person name="Yang J."/>
            <person name="Wariss H.M."/>
            <person name="Tao L."/>
            <person name="Zhang R."/>
            <person name="Yun Q."/>
            <person name="Hollingsworth P."/>
            <person name="Dao Z."/>
            <person name="Luo G."/>
            <person name="Guo H."/>
            <person name="Ma Y."/>
            <person name="Sun W."/>
        </authorList>
    </citation>
    <scope>NUCLEOTIDE SEQUENCE [LARGE SCALE GENOMIC DNA]</scope>
    <source>
        <strain evidence="12">cv. Malutang</strain>
    </source>
</reference>
<dbReference type="InterPro" id="IPR000490">
    <property type="entry name" value="Glyco_hydro_17"/>
</dbReference>
<evidence type="ECO:0000313" key="12">
    <source>
        <dbReference type="Proteomes" id="UP000323000"/>
    </source>
</evidence>
<dbReference type="InterPro" id="IPR044965">
    <property type="entry name" value="Glyco_hydro_17_plant"/>
</dbReference>
<evidence type="ECO:0000259" key="10">
    <source>
        <dbReference type="Pfam" id="PF24867"/>
    </source>
</evidence>
<keyword evidence="4 7" id="KW-0378">Hydrolase</keyword>
<dbReference type="AlphaFoldDB" id="A0A5C7IWJ3"/>
<dbReference type="InterPro" id="IPR017853">
    <property type="entry name" value="GH"/>
</dbReference>
<evidence type="ECO:0000256" key="2">
    <source>
        <dbReference type="ARBA" id="ARBA00008773"/>
    </source>
</evidence>
<dbReference type="PANTHER" id="PTHR32227">
    <property type="entry name" value="GLUCAN ENDO-1,3-BETA-GLUCOSIDASE BG1-RELATED-RELATED"/>
    <property type="match status" value="1"/>
</dbReference>
<proteinExistence type="inferred from homology"/>
<protein>
    <recommendedName>
        <fullName evidence="3">glucan endo-1,3-beta-D-glucosidase</fullName>
        <ecNumber evidence="3">3.2.1.39</ecNumber>
    </recommendedName>
</protein>
<keyword evidence="8" id="KW-0472">Membrane</keyword>
<feature type="transmembrane region" description="Helical" evidence="8">
    <location>
        <begin position="413"/>
        <end position="434"/>
    </location>
</feature>
<keyword evidence="12" id="KW-1185">Reference proteome</keyword>
<comment type="catalytic activity">
    <reaction evidence="1">
        <text>Hydrolysis of (1-&gt;3)-beta-D-glucosidic linkages in (1-&gt;3)-beta-D-glucans.</text>
        <dbReference type="EC" id="3.2.1.39"/>
    </reaction>
</comment>
<comment type="similarity">
    <text evidence="2 6">Belongs to the glycosyl hydrolase 17 family.</text>
</comment>
<dbReference type="EC" id="3.2.1.39" evidence="3"/>
<evidence type="ECO:0000256" key="8">
    <source>
        <dbReference type="SAM" id="Phobius"/>
    </source>
</evidence>
<evidence type="ECO:0000313" key="11">
    <source>
        <dbReference type="EMBL" id="TXG73254.1"/>
    </source>
</evidence>
<evidence type="ECO:0000256" key="9">
    <source>
        <dbReference type="SAM" id="SignalP"/>
    </source>
</evidence>
<evidence type="ECO:0000256" key="1">
    <source>
        <dbReference type="ARBA" id="ARBA00000382"/>
    </source>
</evidence>
<dbReference type="Pfam" id="PF24867">
    <property type="entry name" value="DUF7733"/>
    <property type="match status" value="1"/>
</dbReference>
<dbReference type="EMBL" id="VAHF01000001">
    <property type="protein sequence ID" value="TXG73254.1"/>
    <property type="molecule type" value="Genomic_DNA"/>
</dbReference>
<gene>
    <name evidence="11" type="ORF">EZV62_001833</name>
</gene>
<feature type="signal peptide" evidence="9">
    <location>
        <begin position="1"/>
        <end position="31"/>
    </location>
</feature>
<dbReference type="Pfam" id="PF00332">
    <property type="entry name" value="Glyco_hydro_17"/>
    <property type="match status" value="1"/>
</dbReference>
<dbReference type="PROSITE" id="PS00587">
    <property type="entry name" value="GLYCOSYL_HYDROL_F17"/>
    <property type="match status" value="1"/>
</dbReference>
<dbReference type="OrthoDB" id="941679at2759"/>
<keyword evidence="8" id="KW-1133">Transmembrane helix</keyword>
<feature type="domain" description="DUF7733" evidence="10">
    <location>
        <begin position="387"/>
        <end position="462"/>
    </location>
</feature>
<comment type="caution">
    <text evidence="11">The sequence shown here is derived from an EMBL/GenBank/DDBJ whole genome shotgun (WGS) entry which is preliminary data.</text>
</comment>
<dbReference type="InterPro" id="IPR056635">
    <property type="entry name" value="DUF7733"/>
</dbReference>
<dbReference type="GO" id="GO:0005975">
    <property type="term" value="P:carbohydrate metabolic process"/>
    <property type="evidence" value="ECO:0007669"/>
    <property type="project" value="InterPro"/>
</dbReference>
<keyword evidence="9" id="KW-0732">Signal</keyword>
<name>A0A5C7IWJ3_9ROSI</name>
<dbReference type="Proteomes" id="UP000323000">
    <property type="component" value="Chromosome 1"/>
</dbReference>
<dbReference type="GO" id="GO:0042973">
    <property type="term" value="F:glucan endo-1,3-beta-D-glucosidase activity"/>
    <property type="evidence" value="ECO:0007669"/>
    <property type="project" value="UniProtKB-EC"/>
</dbReference>
<evidence type="ECO:0000256" key="6">
    <source>
        <dbReference type="RuleBase" id="RU004335"/>
    </source>
</evidence>
<accession>A0A5C7IWJ3</accession>
<dbReference type="FunFam" id="3.20.20.80:FF:000010">
    <property type="entry name" value="glucan endo-1,3-beta-glucosidase, basic"/>
    <property type="match status" value="1"/>
</dbReference>
<sequence length="486" mass="53090">MAFFFAISKKPFMAASLLFLGFLLPFLNTPGIQVMADDQLCTAEDGAHSIGVCYGRVANDLPSDDQVVNLFHSNGIYKMRIYDPNESTLQALKASDIELMVGVPNENLQALSDPSVAKNWVQRFILPYSSDVKFHYIVVGNEIKYNDLAAQYVLPAMQNMYDAIKAVNLQGQIGVSTSVEPSLLGSSYPPSSGSFSTNASSYIVPIVQFLMKTGDPLLANIYPYFGYVSDPADINLEYALFTSPGPVVSDGQFKYQNLFHALLDALYAALEKAGAPGLKVVVSETGWPSDGGNAATVENARTYYHNLIDHVKSGTPRRPGEAIETYLFAMFDENQKGPAETERHFGLFSPRWSGHNLQKKAKSRKPEEKSISSLNGNKIIAIDSVLVLAFLSHGGVSSSGSTEIIQGSKIFKLYVVVGTTMGLFLPLAYVLGSFRRGDDNEVRSATPHLFLLSFQILTENVSNPIHCEESLRHSRLANSGEAVAVR</sequence>
<evidence type="ECO:0000256" key="5">
    <source>
        <dbReference type="ARBA" id="ARBA00023295"/>
    </source>
</evidence>
<organism evidence="11 12">
    <name type="scientific">Acer yangbiense</name>
    <dbReference type="NCBI Taxonomy" id="1000413"/>
    <lineage>
        <taxon>Eukaryota</taxon>
        <taxon>Viridiplantae</taxon>
        <taxon>Streptophyta</taxon>
        <taxon>Embryophyta</taxon>
        <taxon>Tracheophyta</taxon>
        <taxon>Spermatophyta</taxon>
        <taxon>Magnoliopsida</taxon>
        <taxon>eudicotyledons</taxon>
        <taxon>Gunneridae</taxon>
        <taxon>Pentapetalae</taxon>
        <taxon>rosids</taxon>
        <taxon>malvids</taxon>
        <taxon>Sapindales</taxon>
        <taxon>Sapindaceae</taxon>
        <taxon>Hippocastanoideae</taxon>
        <taxon>Acereae</taxon>
        <taxon>Acer</taxon>
    </lineage>
</organism>
<dbReference type="SUPFAM" id="SSF51445">
    <property type="entry name" value="(Trans)glycosidases"/>
    <property type="match status" value="1"/>
</dbReference>